<dbReference type="EMBL" id="QGGL01000001">
    <property type="protein sequence ID" value="PWK16251.1"/>
    <property type="molecule type" value="Genomic_DNA"/>
</dbReference>
<dbReference type="InterPro" id="IPR009526">
    <property type="entry name" value="DUF1146"/>
</dbReference>
<dbReference type="AlphaFoldDB" id="A0A316DDE6"/>
<evidence type="ECO:0000256" key="1">
    <source>
        <dbReference type="SAM" id="Phobius"/>
    </source>
</evidence>
<protein>
    <submittedName>
        <fullName evidence="2">Putative integral membrane protein (TIGR02327 family)</fullName>
    </submittedName>
</protein>
<keyword evidence="3" id="KW-1185">Reference proteome</keyword>
<dbReference type="RefSeq" id="WP_109685187.1">
    <property type="nucleotide sequence ID" value="NZ_QGGL01000001.1"/>
</dbReference>
<proteinExistence type="predicted"/>
<gene>
    <name evidence="2" type="ORF">C7459_101114</name>
</gene>
<keyword evidence="1" id="KW-0812">Transmembrane</keyword>
<evidence type="ECO:0000313" key="3">
    <source>
        <dbReference type="Proteomes" id="UP000245634"/>
    </source>
</evidence>
<dbReference type="Proteomes" id="UP000245634">
    <property type="component" value="Unassembled WGS sequence"/>
</dbReference>
<dbReference type="Pfam" id="PF06612">
    <property type="entry name" value="DUF1146"/>
    <property type="match status" value="1"/>
</dbReference>
<comment type="caution">
    <text evidence="2">The sequence shown here is derived from an EMBL/GenBank/DDBJ whole genome shotgun (WGS) entry which is preliminary data.</text>
</comment>
<evidence type="ECO:0000313" key="2">
    <source>
        <dbReference type="EMBL" id="PWK16251.1"/>
    </source>
</evidence>
<sequence>MPLDQVATGVGWTAGVNLVLLLFGVLIAWYALQAVRWDVFVKNPKSRPAAVLRLLVAVALGYQLMKFVSDYVSMSGLLKHLF</sequence>
<feature type="transmembrane region" description="Helical" evidence="1">
    <location>
        <begin position="52"/>
        <end position="72"/>
    </location>
</feature>
<feature type="transmembrane region" description="Helical" evidence="1">
    <location>
        <begin position="12"/>
        <end position="32"/>
    </location>
</feature>
<keyword evidence="1" id="KW-0472">Membrane</keyword>
<keyword evidence="1" id="KW-1133">Transmembrane helix</keyword>
<organism evidence="2 3">
    <name type="scientific">Tumebacillus permanentifrigoris</name>
    <dbReference type="NCBI Taxonomy" id="378543"/>
    <lineage>
        <taxon>Bacteria</taxon>
        <taxon>Bacillati</taxon>
        <taxon>Bacillota</taxon>
        <taxon>Bacilli</taxon>
        <taxon>Bacillales</taxon>
        <taxon>Alicyclobacillaceae</taxon>
        <taxon>Tumebacillus</taxon>
    </lineage>
</organism>
<accession>A0A316DDE6</accession>
<reference evidence="2 3" key="1">
    <citation type="submission" date="2018-05" db="EMBL/GenBank/DDBJ databases">
        <title>Genomic Encyclopedia of Type Strains, Phase IV (KMG-IV): sequencing the most valuable type-strain genomes for metagenomic binning, comparative biology and taxonomic classification.</title>
        <authorList>
            <person name="Goeker M."/>
        </authorList>
    </citation>
    <scope>NUCLEOTIDE SEQUENCE [LARGE SCALE GENOMIC DNA]</scope>
    <source>
        <strain evidence="2 3">DSM 18773</strain>
    </source>
</reference>
<name>A0A316DDE6_9BACL</name>